<dbReference type="PROSITE" id="PS50005">
    <property type="entry name" value="TPR"/>
    <property type="match status" value="1"/>
</dbReference>
<protein>
    <recommendedName>
        <fullName evidence="1">NACHT domain-containing protein</fullName>
    </recommendedName>
</protein>
<gene>
    <name evidence="2" type="ORF">DF3PB_3110002</name>
</gene>
<proteinExistence type="predicted"/>
<evidence type="ECO:0000313" key="2">
    <source>
        <dbReference type="EMBL" id="SUS06688.1"/>
    </source>
</evidence>
<dbReference type="EMBL" id="UIDG01000237">
    <property type="protein sequence ID" value="SUS06688.1"/>
    <property type="molecule type" value="Genomic_DNA"/>
</dbReference>
<dbReference type="InterPro" id="IPR007111">
    <property type="entry name" value="NACHT_NTPase"/>
</dbReference>
<evidence type="ECO:0000259" key="1">
    <source>
        <dbReference type="PROSITE" id="PS50837"/>
    </source>
</evidence>
<feature type="domain" description="NACHT" evidence="1">
    <location>
        <begin position="399"/>
        <end position="532"/>
    </location>
</feature>
<dbReference type="InterPro" id="IPR027417">
    <property type="entry name" value="P-loop_NTPase"/>
</dbReference>
<reference evidence="2" key="1">
    <citation type="submission" date="2018-07" db="EMBL/GenBank/DDBJ databases">
        <authorList>
            <person name="Quirk P.G."/>
            <person name="Krulwich T.A."/>
        </authorList>
    </citation>
    <scope>NUCLEOTIDE SEQUENCE</scope>
</reference>
<dbReference type="PROSITE" id="PS50837">
    <property type="entry name" value="NACHT"/>
    <property type="match status" value="1"/>
</dbReference>
<dbReference type="SUPFAM" id="SSF52540">
    <property type="entry name" value="P-loop containing nucleoside triphosphate hydrolases"/>
    <property type="match status" value="1"/>
</dbReference>
<organism evidence="2">
    <name type="scientific">metagenome</name>
    <dbReference type="NCBI Taxonomy" id="256318"/>
    <lineage>
        <taxon>unclassified sequences</taxon>
        <taxon>metagenomes</taxon>
    </lineage>
</organism>
<dbReference type="Pfam" id="PF13289">
    <property type="entry name" value="SIR2_2"/>
    <property type="match status" value="1"/>
</dbReference>
<name>A0A380TEV4_9ZZZZ</name>
<dbReference type="InterPro" id="IPR019734">
    <property type="entry name" value="TPR_rpt"/>
</dbReference>
<accession>A0A380TEV4</accession>
<dbReference type="Pfam" id="PF05729">
    <property type="entry name" value="NACHT"/>
    <property type="match status" value="1"/>
</dbReference>
<sequence length="1202" mass="134901">MQTHESGVWWRAVTRTQRVGVGGCFCRNFSRRGFLGGTTMAAAWQDIPGNRDAYAQLGDSIRSGRAIAFVGAGASAGLYPMWKELLRRLAHLVVNRGLAKETDEAFWIDPKTKPSQAASGIKRALGDGLYLEELPRMFRPVPGADGQYFTQIHGWILKLGFQGIVTTNYDCGLIEARQKVRPAPPGTGSSWATWKDDVAVNRWLTREVFTNGCCPILFAHGYYERPETLVLAADEYRQAYENGQPFLELIKSLWGRERLVFLGFGFSDPWLDFIATEAITAAGGRGAAPRHVALIGLTQPYTAELRRSWHEGYNTDPVFYPVITSADKSEDHSALLGILAQLIGDVASGGSVHHPPNPPKPTSVALIQPPAALEGSIEPIGRDAQLNSLYNAYNASRPPVIWVYGPPGVGKSFLLSAFVSRWKEYSSTEPVGFWYTFPSKESPASPDISSTSFFAGALSAYSFGDIFPDNEMEREVTLANLLRRHKSLLILDGLENIQLSSIDGKIEDDLLRSLLRDVLTDPPEHTLVVAASRYPLVEFQEFKDEGKYKEIEVGPLSPPQGANLLRQLFQKGRGACPTEDVLREISTDLGGNPLWLVIFGGIVSERFGGNIPDSFFENPRGDGPRLFAAFERFLDKHQRDFLTLLGLFGRAMEQSDFELLLQSRAGERLKLLTDGECRKMYKTLADYNLLTGDKTDYGTWIRWDTHPRVRAHFGAKLKETYPEIWRDAHSSLFDGYRKQAIKHGQPDLSQLASMNIIVRHGLEAGRAKDSYSFYRYNIAKDWKGDDTERLGLVSDALKTISGFFCDQSYDHAVEGLEDDEIAWLVARASYCLEGQGKFIEAADTRKKSNAAYIRLFEEKRQEAGKDVCTAGDVAYGIEALSGIQVRLGELSLAEESARTAVSWAKKATVSSRESCETGNEFEGYASLFEVPPWLRECSTLSALATALHQRGKLQEALEHFKNALHINESRANGRTLHSEPGVRYCALRLDQAETDDAFRSIYDYALRMTEDVKRGAEDATSHIKGLHVLIQGRALTELGDHWTAEKVLDDAVQLTENSKKSQFMCEPRLARATVRRLRRLFDEALQDIDAALARSGEHNMTLINVDGNLLKSHVLLDIQQIDRAEECIKKIQEYMHREGEIDCYRLRLPELSLLQGRLTVYREGTVRYVSGYLESARRYIESMGFWRLRRQWESYNRGAWRL</sequence>
<dbReference type="AlphaFoldDB" id="A0A380TEV4"/>
<dbReference type="Gene3D" id="1.25.40.10">
    <property type="entry name" value="Tetratricopeptide repeat domain"/>
    <property type="match status" value="1"/>
</dbReference>
<dbReference type="PANTHER" id="PTHR47691">
    <property type="entry name" value="REGULATOR-RELATED"/>
    <property type="match status" value="1"/>
</dbReference>
<dbReference type="SUPFAM" id="SSF48452">
    <property type="entry name" value="TPR-like"/>
    <property type="match status" value="2"/>
</dbReference>
<dbReference type="PRINTS" id="PR00364">
    <property type="entry name" value="DISEASERSIST"/>
</dbReference>
<dbReference type="Gene3D" id="3.40.50.300">
    <property type="entry name" value="P-loop containing nucleotide triphosphate hydrolases"/>
    <property type="match status" value="1"/>
</dbReference>
<dbReference type="InterPro" id="IPR011990">
    <property type="entry name" value="TPR-like_helical_dom_sf"/>
</dbReference>
<dbReference type="PANTHER" id="PTHR47691:SF3">
    <property type="entry name" value="HTH-TYPE TRANSCRIPTIONAL REGULATOR RV0890C-RELATED"/>
    <property type="match status" value="1"/>
</dbReference>
<dbReference type="SMART" id="SM00028">
    <property type="entry name" value="TPR"/>
    <property type="match status" value="2"/>
</dbReference>